<dbReference type="InterPro" id="IPR013519">
    <property type="entry name" value="Int_alpha_beta-p"/>
</dbReference>
<dbReference type="SUPFAM" id="SSF49265">
    <property type="entry name" value="Fibronectin type III"/>
    <property type="match status" value="2"/>
</dbReference>
<feature type="domain" description="Fibronectin type-III" evidence="4">
    <location>
        <begin position="157"/>
        <end position="248"/>
    </location>
</feature>
<sequence>MAAQLLRVFGAWLRELAPAQHPNSRLLLGKPTITQVRIFMRRNSSIGPRLESLESRDLLNAVNLTSLALSQSEVNLTWDLTGTADTAVVVERSVGSTGAFQTLTVLPSNENTFTDTSGWAGTAYNYRVRTLTATGPTPYSAVSVAATKSVASGALVRVTNLLAQATSPTTATISFTDPNPGDALRGYMLERSADGVSYQIIKSLGTSTTWVDTGLAPGGAYSYRVRGYSWNAPTSDYSAPAAVALPSRAAGIPHEPTALQAVANAATSVTISWTNNDTASTRFRVERAVYNPWKTMAWTQIGLTTPGATSFTDTGTAAESAYVYRVRATNGAGDSGYAVPSSDVMYSLFGTGFGVVTPSAGTGVPRVYDIGPGQKYQNIADLDWSKLGPGDTVNIHYKPGGYHELFQISTRGTATARITINGIPDPVTGALPVIDGYQAVLAPQFVNSYAALSGSGAVVIGVRPNYAVGYKPGYITIQNLQVQNAYQGNSNNTFTDYNGLKKAYGLVGAGIYLERAENVTIKGCTINGNGQGVFGAGQSGFDRLLMGVTLDGNYIYGNGNIGSDRQHNTYIEGIDTLYQNNRYGSLRSGALGAGLKDRSVGLIIRNNYIEGGAHQLQLPEAENQSDLAVTLESYHQVFVYGNTLVAPSGSASSIVFYGGDGGQDVKYRKGILSLYNNTMITRSDASQVYKITGVKLATSGETVDARNNIFAAVPNTAGARSPVFNLVADNNNAYFGQNWVPSNYAISFGAFTGHAGGTKNLIIGSSVEPGFVSPTNGDYHLKATSAAIDASGQIAGTLSAHPVDREYLDPRTSRPRLVAGRALDLGAFEYTGGGSGGAVVESAVVVAKFGMSAPSITAAGSSFTITVTAIANSGAIATGYRGTVRFTSSDVLAGLPSDYTFTAADAGVHTFTITLRTSGTRSINLADKATSSVVGSATLTVNAATVSVIQLSAPTVAASGSSFSVTATAKDAYGNIATGYRGTVRFTSSDVLAGLPSDYTFTAADAGVHTFTITLRTSGTRSINLADKATSSVVGSATLTVNATGQPYAVGTDAGPVTTVALFNSDGSVRFRVRPFGDSYTGGASVATGDVTGDGIPDVVVGSKGGMFSQAVIIDGATGKVRSEQLLGANYYYGQVSVAVGDVTGDGIADIALGTDEGGARVRVYRGGNYAKLTEFLAGPVIGYWGQTRLALGDLNADGKADLAVAGLYTTGTAVFGFDGSSLRVGGTPIAMFNSFSPGSVVTGKGVSLAIGDMNSDGYGDLILGAGEWGNGRVVAYSGKSLVQSNAQVLLAQFLPPNVDFVTGVRVAARDLNGDGKSDVLAASWDSLIAFAGGGLPTIGASPSVIRVSDPFSDSKGKMWVG</sequence>
<dbReference type="CDD" id="cd00063">
    <property type="entry name" value="FN3"/>
    <property type="match status" value="3"/>
</dbReference>
<dbReference type="PANTHER" id="PTHR44103:SF1">
    <property type="entry name" value="PROPROTEIN CONVERTASE P"/>
    <property type="match status" value="1"/>
</dbReference>
<name>A0A6P2D2N8_9BACT</name>
<dbReference type="PANTHER" id="PTHR44103">
    <property type="entry name" value="PROPROTEIN CONVERTASE P"/>
    <property type="match status" value="1"/>
</dbReference>
<dbReference type="SMART" id="SM00060">
    <property type="entry name" value="FN3"/>
    <property type="match status" value="3"/>
</dbReference>
<dbReference type="Pfam" id="PF13517">
    <property type="entry name" value="FG-GAP_3"/>
    <property type="match status" value="1"/>
</dbReference>
<evidence type="ECO:0000256" key="3">
    <source>
        <dbReference type="ARBA" id="ARBA00023180"/>
    </source>
</evidence>
<dbReference type="Gene3D" id="2.130.10.130">
    <property type="entry name" value="Integrin alpha, N-terminal"/>
    <property type="match status" value="2"/>
</dbReference>
<dbReference type="SMART" id="SM00710">
    <property type="entry name" value="PbH1"/>
    <property type="match status" value="4"/>
</dbReference>
<dbReference type="InterPro" id="IPR011050">
    <property type="entry name" value="Pectin_lyase_fold/virulence"/>
</dbReference>
<keyword evidence="2" id="KW-0677">Repeat</keyword>
<dbReference type="PROSITE" id="PS50853">
    <property type="entry name" value="FN3"/>
    <property type="match status" value="3"/>
</dbReference>
<dbReference type="Proteomes" id="UP000464178">
    <property type="component" value="Chromosome"/>
</dbReference>
<dbReference type="InterPro" id="IPR003961">
    <property type="entry name" value="FN3_dom"/>
</dbReference>
<dbReference type="KEGG" id="gms:SOIL9_40540"/>
<dbReference type="InterPro" id="IPR013783">
    <property type="entry name" value="Ig-like_fold"/>
</dbReference>
<protein>
    <recommendedName>
        <fullName evidence="4">Fibronectin type-III domain-containing protein</fullName>
    </recommendedName>
</protein>
<evidence type="ECO:0000313" key="6">
    <source>
        <dbReference type="Proteomes" id="UP000464178"/>
    </source>
</evidence>
<dbReference type="InterPro" id="IPR013517">
    <property type="entry name" value="FG-GAP"/>
</dbReference>
<dbReference type="InterPro" id="IPR006626">
    <property type="entry name" value="PbH1"/>
</dbReference>
<dbReference type="Pfam" id="PF01839">
    <property type="entry name" value="FG-GAP"/>
    <property type="match status" value="1"/>
</dbReference>
<dbReference type="EMBL" id="LR593886">
    <property type="protein sequence ID" value="VTR93660.1"/>
    <property type="molecule type" value="Genomic_DNA"/>
</dbReference>
<gene>
    <name evidence="5" type="ORF">SOIL9_40540</name>
</gene>
<dbReference type="InterPro" id="IPR012334">
    <property type="entry name" value="Pectin_lyas_fold"/>
</dbReference>
<dbReference type="SMART" id="SM00191">
    <property type="entry name" value="Int_alpha"/>
    <property type="match status" value="3"/>
</dbReference>
<evidence type="ECO:0000259" key="4">
    <source>
        <dbReference type="PROSITE" id="PS50853"/>
    </source>
</evidence>
<dbReference type="InterPro" id="IPR028994">
    <property type="entry name" value="Integrin_alpha_N"/>
</dbReference>
<evidence type="ECO:0000256" key="1">
    <source>
        <dbReference type="ARBA" id="ARBA00022729"/>
    </source>
</evidence>
<dbReference type="Gene3D" id="2.60.40.10">
    <property type="entry name" value="Immunoglobulins"/>
    <property type="match status" value="3"/>
</dbReference>
<dbReference type="Gene3D" id="2.160.20.10">
    <property type="entry name" value="Single-stranded right-handed beta-helix, Pectin lyase-like"/>
    <property type="match status" value="1"/>
</dbReference>
<evidence type="ECO:0000313" key="5">
    <source>
        <dbReference type="EMBL" id="VTR93660.1"/>
    </source>
</evidence>
<accession>A0A6P2D2N8</accession>
<keyword evidence="6" id="KW-1185">Reference proteome</keyword>
<keyword evidence="3" id="KW-0325">Glycoprotein</keyword>
<feature type="domain" description="Fibronectin type-III" evidence="4">
    <location>
        <begin position="255"/>
        <end position="350"/>
    </location>
</feature>
<keyword evidence="1" id="KW-0732">Signal</keyword>
<evidence type="ECO:0000256" key="2">
    <source>
        <dbReference type="ARBA" id="ARBA00022737"/>
    </source>
</evidence>
<dbReference type="SUPFAM" id="SSF51126">
    <property type="entry name" value="Pectin lyase-like"/>
    <property type="match status" value="1"/>
</dbReference>
<feature type="domain" description="Fibronectin type-III" evidence="4">
    <location>
        <begin position="60"/>
        <end position="150"/>
    </location>
</feature>
<proteinExistence type="predicted"/>
<organism evidence="5 6">
    <name type="scientific">Gemmata massiliana</name>
    <dbReference type="NCBI Taxonomy" id="1210884"/>
    <lineage>
        <taxon>Bacteria</taxon>
        <taxon>Pseudomonadati</taxon>
        <taxon>Planctomycetota</taxon>
        <taxon>Planctomycetia</taxon>
        <taxon>Gemmatales</taxon>
        <taxon>Gemmataceae</taxon>
        <taxon>Gemmata</taxon>
    </lineage>
</organism>
<dbReference type="SUPFAM" id="SSF69318">
    <property type="entry name" value="Integrin alpha N-terminal domain"/>
    <property type="match status" value="1"/>
</dbReference>
<dbReference type="InterPro" id="IPR036116">
    <property type="entry name" value="FN3_sf"/>
</dbReference>
<reference evidence="5 6" key="1">
    <citation type="submission" date="2019-05" db="EMBL/GenBank/DDBJ databases">
        <authorList>
            <consortium name="Science for Life Laboratories"/>
        </authorList>
    </citation>
    <scope>NUCLEOTIDE SEQUENCE [LARGE SCALE GENOMIC DNA]</scope>
    <source>
        <strain evidence="5">Soil9</strain>
    </source>
</reference>